<sequence length="52" mass="5926">EERLKLVKIKREALAAAHDPHKERIDEVGNIIVEKMDILVGMMSVMANVVWV</sequence>
<dbReference type="EMBL" id="JAHRHJ020000002">
    <property type="protein sequence ID" value="KAH9326777.1"/>
    <property type="molecule type" value="Genomic_DNA"/>
</dbReference>
<feature type="non-terminal residue" evidence="1">
    <location>
        <position position="1"/>
    </location>
</feature>
<organism evidence="1 2">
    <name type="scientific">Taxus chinensis</name>
    <name type="common">Chinese yew</name>
    <name type="synonym">Taxus wallichiana var. chinensis</name>
    <dbReference type="NCBI Taxonomy" id="29808"/>
    <lineage>
        <taxon>Eukaryota</taxon>
        <taxon>Viridiplantae</taxon>
        <taxon>Streptophyta</taxon>
        <taxon>Embryophyta</taxon>
        <taxon>Tracheophyta</taxon>
        <taxon>Spermatophyta</taxon>
        <taxon>Pinopsida</taxon>
        <taxon>Pinidae</taxon>
        <taxon>Conifers II</taxon>
        <taxon>Cupressales</taxon>
        <taxon>Taxaceae</taxon>
        <taxon>Taxus</taxon>
    </lineage>
</organism>
<dbReference type="AlphaFoldDB" id="A0AA38GQZ8"/>
<feature type="non-terminal residue" evidence="1">
    <location>
        <position position="52"/>
    </location>
</feature>
<protein>
    <submittedName>
        <fullName evidence="1">Uncharacterized protein</fullName>
    </submittedName>
</protein>
<dbReference type="Proteomes" id="UP000824469">
    <property type="component" value="Unassembled WGS sequence"/>
</dbReference>
<evidence type="ECO:0000313" key="1">
    <source>
        <dbReference type="EMBL" id="KAH9326777.1"/>
    </source>
</evidence>
<gene>
    <name evidence="1" type="ORF">KI387_006955</name>
</gene>
<proteinExistence type="predicted"/>
<keyword evidence="2" id="KW-1185">Reference proteome</keyword>
<comment type="caution">
    <text evidence="1">The sequence shown here is derived from an EMBL/GenBank/DDBJ whole genome shotgun (WGS) entry which is preliminary data.</text>
</comment>
<accession>A0AA38GQZ8</accession>
<name>A0AA38GQZ8_TAXCH</name>
<evidence type="ECO:0000313" key="2">
    <source>
        <dbReference type="Proteomes" id="UP000824469"/>
    </source>
</evidence>
<reference evidence="1 2" key="1">
    <citation type="journal article" date="2021" name="Nat. Plants">
        <title>The Taxus genome provides insights into paclitaxel biosynthesis.</title>
        <authorList>
            <person name="Xiong X."/>
            <person name="Gou J."/>
            <person name="Liao Q."/>
            <person name="Li Y."/>
            <person name="Zhou Q."/>
            <person name="Bi G."/>
            <person name="Li C."/>
            <person name="Du R."/>
            <person name="Wang X."/>
            <person name="Sun T."/>
            <person name="Guo L."/>
            <person name="Liang H."/>
            <person name="Lu P."/>
            <person name="Wu Y."/>
            <person name="Zhang Z."/>
            <person name="Ro D.K."/>
            <person name="Shang Y."/>
            <person name="Huang S."/>
            <person name="Yan J."/>
        </authorList>
    </citation>
    <scope>NUCLEOTIDE SEQUENCE [LARGE SCALE GENOMIC DNA]</scope>
    <source>
        <strain evidence="1">Ta-2019</strain>
    </source>
</reference>